<proteinExistence type="predicted"/>
<dbReference type="InterPro" id="IPR000259">
    <property type="entry name" value="Adhesion_dom_fimbrial"/>
</dbReference>
<evidence type="ECO:0000259" key="3">
    <source>
        <dbReference type="Pfam" id="PF00419"/>
    </source>
</evidence>
<feature type="signal peptide" evidence="2">
    <location>
        <begin position="1"/>
        <end position="26"/>
    </location>
</feature>
<dbReference type="Proteomes" id="UP000054683">
    <property type="component" value="Unassembled WGS sequence"/>
</dbReference>
<dbReference type="InterPro" id="IPR050263">
    <property type="entry name" value="Bact_Fimbrial_Adh_Pro"/>
</dbReference>
<keyword evidence="1 2" id="KW-0732">Signal</keyword>
<gene>
    <name evidence="4" type="ORF">AWB69_02638</name>
</gene>
<dbReference type="AlphaFoldDB" id="A0A158GGZ0"/>
<feature type="chain" id="PRO_5008501638" evidence="2">
    <location>
        <begin position="27"/>
        <end position="186"/>
    </location>
</feature>
<dbReference type="PANTHER" id="PTHR33420">
    <property type="entry name" value="FIMBRIAL SUBUNIT ELFA-RELATED"/>
    <property type="match status" value="1"/>
</dbReference>
<dbReference type="InterPro" id="IPR036937">
    <property type="entry name" value="Adhesion_dom_fimbrial_sf"/>
</dbReference>
<organism evidence="4 5">
    <name type="scientific">Caballeronia udeis</name>
    <dbReference type="NCBI Taxonomy" id="1232866"/>
    <lineage>
        <taxon>Bacteria</taxon>
        <taxon>Pseudomonadati</taxon>
        <taxon>Pseudomonadota</taxon>
        <taxon>Betaproteobacteria</taxon>
        <taxon>Burkholderiales</taxon>
        <taxon>Burkholderiaceae</taxon>
        <taxon>Caballeronia</taxon>
    </lineage>
</organism>
<feature type="domain" description="Fimbrial-type adhesion" evidence="3">
    <location>
        <begin position="31"/>
        <end position="186"/>
    </location>
</feature>
<dbReference type="OrthoDB" id="9033056at2"/>
<evidence type="ECO:0000256" key="2">
    <source>
        <dbReference type="SAM" id="SignalP"/>
    </source>
</evidence>
<dbReference type="PANTHER" id="PTHR33420:SF3">
    <property type="entry name" value="FIMBRIAL SUBUNIT ELFA"/>
    <property type="match status" value="1"/>
</dbReference>
<protein>
    <submittedName>
        <fullName evidence="4">Fimbrial protein</fullName>
    </submittedName>
</protein>
<dbReference type="RefSeq" id="WP_062085290.1">
    <property type="nucleotide sequence ID" value="NZ_FCOK02000014.1"/>
</dbReference>
<dbReference type="GO" id="GO:0009289">
    <property type="term" value="C:pilus"/>
    <property type="evidence" value="ECO:0007669"/>
    <property type="project" value="InterPro"/>
</dbReference>
<accession>A0A158GGZ0</accession>
<dbReference type="InterPro" id="IPR008966">
    <property type="entry name" value="Adhesion_dom_sf"/>
</dbReference>
<evidence type="ECO:0000313" key="5">
    <source>
        <dbReference type="Proteomes" id="UP000054683"/>
    </source>
</evidence>
<evidence type="ECO:0000256" key="1">
    <source>
        <dbReference type="ARBA" id="ARBA00022729"/>
    </source>
</evidence>
<dbReference type="Gene3D" id="2.60.40.1090">
    <property type="entry name" value="Fimbrial-type adhesion domain"/>
    <property type="match status" value="1"/>
</dbReference>
<reference evidence="4 5" key="1">
    <citation type="submission" date="2016-01" db="EMBL/GenBank/DDBJ databases">
        <authorList>
            <person name="Oliw E.H."/>
        </authorList>
    </citation>
    <scope>NUCLEOTIDE SEQUENCE [LARGE SCALE GENOMIC DNA]</scope>
    <source>
        <strain evidence="4">LMG 27134</strain>
    </source>
</reference>
<dbReference type="EMBL" id="FCOK02000014">
    <property type="protein sequence ID" value="SAL31326.1"/>
    <property type="molecule type" value="Genomic_DNA"/>
</dbReference>
<dbReference type="GO" id="GO:0043709">
    <property type="term" value="P:cell adhesion involved in single-species biofilm formation"/>
    <property type="evidence" value="ECO:0007669"/>
    <property type="project" value="TreeGrafter"/>
</dbReference>
<sequence length="186" mass="18907">MKSFLSTVAAAATLATIALASTGANAADGTITFTGSVTDTTCSIDTKTAGSADKNVKLRPVTASTLASKGATAGTTDGTDMTFVLSGCSTETKAVARFENGPTVNSDTGYLENQAPAGAKNVQVRLLNASRLPINIVTGENNDIAGNGVQLVTGAADLKYYAEYYATGKATAGPVNTSVQYTVDYQ</sequence>
<dbReference type="SUPFAM" id="SSF49401">
    <property type="entry name" value="Bacterial adhesins"/>
    <property type="match status" value="1"/>
</dbReference>
<dbReference type="Pfam" id="PF00419">
    <property type="entry name" value="Fimbrial"/>
    <property type="match status" value="1"/>
</dbReference>
<name>A0A158GGZ0_9BURK</name>
<evidence type="ECO:0000313" key="4">
    <source>
        <dbReference type="EMBL" id="SAL31326.1"/>
    </source>
</evidence>